<gene>
    <name evidence="3" type="ORF">CTOB1V02_LOCUS17559</name>
</gene>
<dbReference type="AlphaFoldDB" id="A0A7R8ZX57"/>
<evidence type="ECO:0000313" key="3">
    <source>
        <dbReference type="EMBL" id="CAD7239744.1"/>
    </source>
</evidence>
<organism evidence="3">
    <name type="scientific">Cyprideis torosa</name>
    <dbReference type="NCBI Taxonomy" id="163714"/>
    <lineage>
        <taxon>Eukaryota</taxon>
        <taxon>Metazoa</taxon>
        <taxon>Ecdysozoa</taxon>
        <taxon>Arthropoda</taxon>
        <taxon>Crustacea</taxon>
        <taxon>Oligostraca</taxon>
        <taxon>Ostracoda</taxon>
        <taxon>Podocopa</taxon>
        <taxon>Podocopida</taxon>
        <taxon>Cytherocopina</taxon>
        <taxon>Cytheroidea</taxon>
        <taxon>Cytherideidae</taxon>
        <taxon>Cyprideis</taxon>
    </lineage>
</organism>
<proteinExistence type="inferred from homology"/>
<dbReference type="OrthoDB" id="191080at2759"/>
<protein>
    <recommendedName>
        <fullName evidence="2">Class II aldolase/adducin N-terminal domain-containing protein</fullName>
    </recommendedName>
</protein>
<name>A0A7R8ZX57_9CRUS</name>
<dbReference type="SUPFAM" id="SSF53639">
    <property type="entry name" value="AraD/HMP-PK domain-like"/>
    <property type="match status" value="1"/>
</dbReference>
<dbReference type="EMBL" id="OB739622">
    <property type="protein sequence ID" value="CAD7239744.1"/>
    <property type="molecule type" value="Genomic_DNA"/>
</dbReference>
<dbReference type="Gene3D" id="3.40.225.10">
    <property type="entry name" value="Class II aldolase/adducin N-terminal domain"/>
    <property type="match status" value="1"/>
</dbReference>
<feature type="domain" description="Class II aldolase/adducin N-terminal" evidence="2">
    <location>
        <begin position="16"/>
        <end position="75"/>
    </location>
</feature>
<evidence type="ECO:0000259" key="2">
    <source>
        <dbReference type="Pfam" id="PF00596"/>
    </source>
</evidence>
<comment type="similarity">
    <text evidence="1">Belongs to the aldolase class II family. Adducin subfamily.</text>
</comment>
<evidence type="ECO:0000256" key="1">
    <source>
        <dbReference type="ARBA" id="ARBA00006274"/>
    </source>
</evidence>
<dbReference type="InterPro" id="IPR001303">
    <property type="entry name" value="Aldolase_II/adducin_N"/>
</dbReference>
<sequence length="85" mass="9914">MQKSLSGNLTHDECIHVWVVDNHQDMQVLADRLHHRWAESPLRWGLLVRGHGLYAWGTDLSEARRHVEGLEFLMACDLEMRKLTP</sequence>
<dbReference type="Pfam" id="PF00596">
    <property type="entry name" value="Aldolase_II"/>
    <property type="match status" value="1"/>
</dbReference>
<reference evidence="3" key="1">
    <citation type="submission" date="2020-11" db="EMBL/GenBank/DDBJ databases">
        <authorList>
            <person name="Tran Van P."/>
        </authorList>
    </citation>
    <scope>NUCLEOTIDE SEQUENCE</scope>
</reference>
<accession>A0A7R8ZX57</accession>
<dbReference type="InterPro" id="IPR036409">
    <property type="entry name" value="Aldolase_II/adducin_N_sf"/>
</dbReference>